<evidence type="ECO:0000313" key="6">
    <source>
        <dbReference type="EMBL" id="GBC04719.1"/>
    </source>
</evidence>
<dbReference type="InterPro" id="IPR011074">
    <property type="entry name" value="CRAL/TRIO_N_dom"/>
</dbReference>
<evidence type="ECO:0000313" key="7">
    <source>
        <dbReference type="EMBL" id="GES79342.1"/>
    </source>
</evidence>
<comment type="caution">
    <text evidence="6">The sequence shown here is derived from an EMBL/GenBank/DDBJ whole genome shotgun (WGS) entry which is preliminary data.</text>
</comment>
<dbReference type="SUPFAM" id="SSF46938">
    <property type="entry name" value="CRAL/TRIO N-terminal domain"/>
    <property type="match status" value="1"/>
</dbReference>
<dbReference type="Pfam" id="PF00650">
    <property type="entry name" value="CRAL_TRIO"/>
    <property type="match status" value="1"/>
</dbReference>
<dbReference type="SMART" id="SM00516">
    <property type="entry name" value="SEC14"/>
    <property type="match status" value="1"/>
</dbReference>
<dbReference type="PANTHER" id="PTHR45932">
    <property type="entry name" value="PATELLIN-1"/>
    <property type="match status" value="1"/>
</dbReference>
<dbReference type="EMBL" id="BEXD01003962">
    <property type="protein sequence ID" value="GBC04719.1"/>
    <property type="molecule type" value="Genomic_DNA"/>
</dbReference>
<feature type="domain" description="CRAL-TRIO" evidence="5">
    <location>
        <begin position="97"/>
        <end position="270"/>
    </location>
</feature>
<comment type="subcellular location">
    <subcellularLocation>
        <location evidence="1">Membrane</location>
    </subcellularLocation>
</comment>
<dbReference type="Proteomes" id="UP000247702">
    <property type="component" value="Unassembled WGS sequence"/>
</dbReference>
<dbReference type="EMBL" id="BLAL01000043">
    <property type="protein sequence ID" value="GES79342.1"/>
    <property type="molecule type" value="Genomic_DNA"/>
</dbReference>
<feature type="compositionally biased region" description="Basic and acidic residues" evidence="4">
    <location>
        <begin position="272"/>
        <end position="298"/>
    </location>
</feature>
<accession>A0A2Z6SH14</accession>
<dbReference type="InterPro" id="IPR001251">
    <property type="entry name" value="CRAL-TRIO_dom"/>
</dbReference>
<dbReference type="SUPFAM" id="SSF52087">
    <property type="entry name" value="CRAL/TRIO domain"/>
    <property type="match status" value="1"/>
</dbReference>
<keyword evidence="3" id="KW-0472">Membrane</keyword>
<dbReference type="PROSITE" id="PS50191">
    <property type="entry name" value="CRAL_TRIO"/>
    <property type="match status" value="1"/>
</dbReference>
<feature type="region of interest" description="Disordered" evidence="4">
    <location>
        <begin position="260"/>
        <end position="298"/>
    </location>
</feature>
<dbReference type="GO" id="GO:0008289">
    <property type="term" value="F:lipid binding"/>
    <property type="evidence" value="ECO:0007669"/>
    <property type="project" value="InterPro"/>
</dbReference>
<keyword evidence="8" id="KW-1185">Reference proteome</keyword>
<dbReference type="InterPro" id="IPR044834">
    <property type="entry name" value="PATL"/>
</dbReference>
<evidence type="ECO:0000256" key="1">
    <source>
        <dbReference type="ARBA" id="ARBA00004370"/>
    </source>
</evidence>
<name>A0A2Z6SH14_9GLOM</name>
<reference evidence="7" key="2">
    <citation type="submission" date="2019-10" db="EMBL/GenBank/DDBJ databases">
        <title>Conservation and host-specific expression of non-tandemly repeated heterogenous ribosome RNA gene in arbuscular mycorrhizal fungi.</title>
        <authorList>
            <person name="Maeda T."/>
            <person name="Kobayashi Y."/>
            <person name="Nakagawa T."/>
            <person name="Ezawa T."/>
            <person name="Yamaguchi K."/>
            <person name="Bino T."/>
            <person name="Nishimoto Y."/>
            <person name="Shigenobu S."/>
            <person name="Kawaguchi M."/>
        </authorList>
    </citation>
    <scope>NUCLEOTIDE SEQUENCE</scope>
    <source>
        <strain evidence="7">HR1</strain>
    </source>
</reference>
<dbReference type="STRING" id="94130.A0A2Z6SH14"/>
<dbReference type="GO" id="GO:0016020">
    <property type="term" value="C:membrane"/>
    <property type="evidence" value="ECO:0007669"/>
    <property type="project" value="UniProtKB-SubCell"/>
</dbReference>
<dbReference type="AlphaFoldDB" id="A0A2Z6SH14"/>
<reference evidence="6 8" key="1">
    <citation type="submission" date="2017-11" db="EMBL/GenBank/DDBJ databases">
        <title>The genome of Rhizophagus clarus HR1 reveals common genetic basis of auxotrophy among arbuscular mycorrhizal fungi.</title>
        <authorList>
            <person name="Kobayashi Y."/>
        </authorList>
    </citation>
    <scope>NUCLEOTIDE SEQUENCE [LARGE SCALE GENOMIC DNA]</scope>
    <source>
        <strain evidence="6 8">HR1</strain>
    </source>
</reference>
<dbReference type="InterPro" id="IPR036273">
    <property type="entry name" value="CRAL/TRIO_N_dom_sf"/>
</dbReference>
<evidence type="ECO:0000256" key="4">
    <source>
        <dbReference type="SAM" id="MobiDB-lite"/>
    </source>
</evidence>
<dbReference type="Gene3D" id="3.40.525.10">
    <property type="entry name" value="CRAL-TRIO lipid binding domain"/>
    <property type="match status" value="1"/>
</dbReference>
<evidence type="ECO:0000313" key="8">
    <source>
        <dbReference type="Proteomes" id="UP000247702"/>
    </source>
</evidence>
<sequence length="298" mass="34429">MAETQTTSTTSTNNPIFDKFTDEEKKKVEEFKTHIPDILKGADVQNYTLWGVDLNKDSNDKRLDVILIKFLKARNFDSDQTKEMLIKSIKWRIEFKVDELLSETFPASIFRKVGFIHKHDKENRPATYNLYGGLNNNQVFGELDRFLRWRIQLMEKGVQLLDFVNVDQMIQVHDYNLVAYSSYDSTVKTASKSVSQILQDNYPEFLAAKFFVNVPWWGDLVFKFVSMFLSEQTKKKFIVTSASGVKDSLLKLIPEENLPTIYGGKSVVPELETDKSDDDKPKANETRVDEPKNDKPTE</sequence>
<dbReference type="CDD" id="cd00170">
    <property type="entry name" value="SEC14"/>
    <property type="match status" value="1"/>
</dbReference>
<dbReference type="Proteomes" id="UP000615446">
    <property type="component" value="Unassembled WGS sequence"/>
</dbReference>
<dbReference type="OrthoDB" id="75724at2759"/>
<evidence type="ECO:0000259" key="5">
    <source>
        <dbReference type="PROSITE" id="PS50191"/>
    </source>
</evidence>
<dbReference type="Pfam" id="PF03765">
    <property type="entry name" value="CRAL_TRIO_N"/>
    <property type="match status" value="1"/>
</dbReference>
<dbReference type="InterPro" id="IPR036865">
    <property type="entry name" value="CRAL-TRIO_dom_sf"/>
</dbReference>
<organism evidence="6 8">
    <name type="scientific">Rhizophagus clarus</name>
    <dbReference type="NCBI Taxonomy" id="94130"/>
    <lineage>
        <taxon>Eukaryota</taxon>
        <taxon>Fungi</taxon>
        <taxon>Fungi incertae sedis</taxon>
        <taxon>Mucoromycota</taxon>
        <taxon>Glomeromycotina</taxon>
        <taxon>Glomeromycetes</taxon>
        <taxon>Glomerales</taxon>
        <taxon>Glomeraceae</taxon>
        <taxon>Rhizophagus</taxon>
    </lineage>
</organism>
<gene>
    <name evidence="7" type="ORF">RCL2_000664700</name>
    <name evidence="6" type="ORF">RclHR1_05820011</name>
</gene>
<protein>
    <submittedName>
        <fullName evidence="7">CRAL/TRIO domain-containing protein</fullName>
    </submittedName>
</protein>
<dbReference type="PANTHER" id="PTHR45932:SF17">
    <property type="entry name" value="CELLULAR RETINALDEHYDE-BINDING_TRIPLE FUNCTION DOMAIN-CONTAINING PROTEIN"/>
    <property type="match status" value="1"/>
</dbReference>
<keyword evidence="2" id="KW-0813">Transport</keyword>
<evidence type="ECO:0000256" key="3">
    <source>
        <dbReference type="ARBA" id="ARBA00023136"/>
    </source>
</evidence>
<evidence type="ECO:0000256" key="2">
    <source>
        <dbReference type="ARBA" id="ARBA00022448"/>
    </source>
</evidence>
<proteinExistence type="predicted"/>